<evidence type="ECO:0000313" key="1">
    <source>
        <dbReference type="EMBL" id="RMA75871.1"/>
    </source>
</evidence>
<keyword evidence="2" id="KW-1185">Reference proteome</keyword>
<dbReference type="AlphaFoldDB" id="A0A3L9ZSD2"/>
<dbReference type="EMBL" id="REFH01000009">
    <property type="protein sequence ID" value="RMA75871.1"/>
    <property type="molecule type" value="Genomic_DNA"/>
</dbReference>
<proteinExistence type="predicted"/>
<sequence>MKNILKTYLQRFQESLFLLLPFKSSTLRVLFISALILTTSFAKAQEVATKVNITLADVLSIDSESAANGGAVDFRYETVSDYNSQKTATVPKSLVVTFSKAFDVKVRANGEYFENGINQIPINVITIQRNESSTLMGKSTPIILSTTDQVLVGSAALGLKLQLDLDYIIPKAKSSSTDILGKPAGSYTQTVTYTASAL</sequence>
<evidence type="ECO:0008006" key="3">
    <source>
        <dbReference type="Google" id="ProtNLM"/>
    </source>
</evidence>
<organism evidence="1 2">
    <name type="scientific">Flavobacterium weaverense</name>
    <dbReference type="NCBI Taxonomy" id="271156"/>
    <lineage>
        <taxon>Bacteria</taxon>
        <taxon>Pseudomonadati</taxon>
        <taxon>Bacteroidota</taxon>
        <taxon>Flavobacteriia</taxon>
        <taxon>Flavobacteriales</taxon>
        <taxon>Flavobacteriaceae</taxon>
        <taxon>Flavobacterium</taxon>
    </lineage>
</organism>
<comment type="caution">
    <text evidence="1">The sequence shown here is derived from an EMBL/GenBank/DDBJ whole genome shotgun (WGS) entry which is preliminary data.</text>
</comment>
<name>A0A3L9ZSD2_9FLAO</name>
<dbReference type="RefSeq" id="WP_245980851.1">
    <property type="nucleotide sequence ID" value="NZ_CBCSGA010000003.1"/>
</dbReference>
<protein>
    <recommendedName>
        <fullName evidence="3">Peptidoglycan-binding protein LysM</fullName>
    </recommendedName>
</protein>
<dbReference type="Proteomes" id="UP000280368">
    <property type="component" value="Unassembled WGS sequence"/>
</dbReference>
<gene>
    <name evidence="1" type="ORF">BC961_1570</name>
</gene>
<accession>A0A3L9ZSD2</accession>
<reference evidence="1 2" key="1">
    <citation type="submission" date="2018-10" db="EMBL/GenBank/DDBJ databases">
        <title>Genomic Encyclopedia of Archaeal and Bacterial Type Strains, Phase II (KMG-II): from individual species to whole genera.</title>
        <authorList>
            <person name="Goeker M."/>
        </authorList>
    </citation>
    <scope>NUCLEOTIDE SEQUENCE [LARGE SCALE GENOMIC DNA]</scope>
    <source>
        <strain evidence="1 2">DSM 19727</strain>
    </source>
</reference>
<evidence type="ECO:0000313" key="2">
    <source>
        <dbReference type="Proteomes" id="UP000280368"/>
    </source>
</evidence>